<dbReference type="EMBL" id="CAJOBI010072431">
    <property type="protein sequence ID" value="CAF4464181.1"/>
    <property type="molecule type" value="Genomic_DNA"/>
</dbReference>
<dbReference type="Proteomes" id="UP000676336">
    <property type="component" value="Unassembled WGS sequence"/>
</dbReference>
<organism evidence="4 5">
    <name type="scientific">Rotaria magnacalcarata</name>
    <dbReference type="NCBI Taxonomy" id="392030"/>
    <lineage>
        <taxon>Eukaryota</taxon>
        <taxon>Metazoa</taxon>
        <taxon>Spiralia</taxon>
        <taxon>Gnathifera</taxon>
        <taxon>Rotifera</taxon>
        <taxon>Eurotatoria</taxon>
        <taxon>Bdelloidea</taxon>
        <taxon>Philodinida</taxon>
        <taxon>Philodinidae</taxon>
        <taxon>Rotaria</taxon>
    </lineage>
</organism>
<evidence type="ECO:0000313" key="4">
    <source>
        <dbReference type="EMBL" id="CAF4483694.1"/>
    </source>
</evidence>
<evidence type="ECO:0000256" key="1">
    <source>
        <dbReference type="SAM" id="MobiDB-lite"/>
    </source>
</evidence>
<dbReference type="Proteomes" id="UP000681967">
    <property type="component" value="Unassembled WGS sequence"/>
</dbReference>
<reference evidence="4" key="1">
    <citation type="submission" date="2021-02" db="EMBL/GenBank/DDBJ databases">
        <authorList>
            <person name="Nowell W R."/>
        </authorList>
    </citation>
    <scope>NUCLEOTIDE SEQUENCE</scope>
</reference>
<dbReference type="EMBL" id="CAJOBH010046423">
    <property type="protein sequence ID" value="CAF4356823.1"/>
    <property type="molecule type" value="Genomic_DNA"/>
</dbReference>
<dbReference type="Proteomes" id="UP000681720">
    <property type="component" value="Unassembled WGS sequence"/>
</dbReference>
<accession>A0A8S2XBB1</accession>
<dbReference type="EMBL" id="CAJOBJ010076852">
    <property type="protein sequence ID" value="CAF4483694.1"/>
    <property type="molecule type" value="Genomic_DNA"/>
</dbReference>
<feature type="region of interest" description="Disordered" evidence="1">
    <location>
        <begin position="1"/>
        <end position="23"/>
    </location>
</feature>
<evidence type="ECO:0000313" key="5">
    <source>
        <dbReference type="Proteomes" id="UP000681720"/>
    </source>
</evidence>
<evidence type="ECO:0000313" key="3">
    <source>
        <dbReference type="EMBL" id="CAF4464181.1"/>
    </source>
</evidence>
<dbReference type="AlphaFoldDB" id="A0A8S2XBB1"/>
<protein>
    <submittedName>
        <fullName evidence="4">Uncharacterized protein</fullName>
    </submittedName>
</protein>
<comment type="caution">
    <text evidence="4">The sequence shown here is derived from an EMBL/GenBank/DDBJ whole genome shotgun (WGS) entry which is preliminary data.</text>
</comment>
<feature type="non-terminal residue" evidence="4">
    <location>
        <position position="23"/>
    </location>
</feature>
<gene>
    <name evidence="2" type="ORF">BYL167_LOCUS29719</name>
    <name evidence="4" type="ORF">GIL414_LOCUS33928</name>
    <name evidence="3" type="ORF">SMN809_LOCUS33283</name>
</gene>
<proteinExistence type="predicted"/>
<name>A0A8S2XBB1_9BILA</name>
<evidence type="ECO:0000313" key="2">
    <source>
        <dbReference type="EMBL" id="CAF4356823.1"/>
    </source>
</evidence>
<sequence length="23" mass="2374">MSPRSYSAYSNAYGSSAASYGVP</sequence>